<dbReference type="KEGG" id="cnk:EG343_03405"/>
<dbReference type="Proteomes" id="UP000278288">
    <property type="component" value="Chromosome"/>
</dbReference>
<sequence>MPYLPANAKQQVKAVEKENADLIQLFLSFINDSHNSMTMNKGKKLDKKVLKTIIGGSYSCIDYKTGRCMITGTGCTERECWYVPEPPFD</sequence>
<keyword evidence="2" id="KW-1185">Reference proteome</keyword>
<dbReference type="AlphaFoldDB" id="A0AAD0YJP9"/>
<reference evidence="1 2" key="1">
    <citation type="submission" date="2018-11" db="EMBL/GenBank/DDBJ databases">
        <title>Proposal to divide the Flavobacteriaceae and reorganize its genera based on Amino Acid Identity values calculated from whole genome sequences.</title>
        <authorList>
            <person name="Nicholson A.C."/>
            <person name="Gulvik C.A."/>
            <person name="Whitney A.M."/>
            <person name="Humrighouse B.W."/>
            <person name="Bell M."/>
            <person name="Holmes B."/>
            <person name="Steigerwalt A.G."/>
            <person name="Villarma A."/>
            <person name="Sheth M."/>
            <person name="Batra D."/>
            <person name="Pryor J."/>
            <person name="Bernardet J.-F."/>
            <person name="Hugo C."/>
            <person name="Kampfer P."/>
            <person name="Newman J."/>
            <person name="McQuiston J.R."/>
        </authorList>
    </citation>
    <scope>NUCLEOTIDE SEQUENCE [LARGE SCALE GENOMIC DNA]</scope>
    <source>
        <strain evidence="1 2">G0041</strain>
    </source>
</reference>
<dbReference type="RefSeq" id="WP_123856207.1">
    <property type="nucleotide sequence ID" value="NZ_CP033923.1"/>
</dbReference>
<name>A0AAD0YJP9_CHRNA</name>
<dbReference type="EMBL" id="CP033923">
    <property type="protein sequence ID" value="AZA89739.1"/>
    <property type="molecule type" value="Genomic_DNA"/>
</dbReference>
<protein>
    <submittedName>
        <fullName evidence="1">Uncharacterized protein</fullName>
    </submittedName>
</protein>
<organism evidence="1 2">
    <name type="scientific">Chryseobacterium nakagawai</name>
    <dbReference type="NCBI Taxonomy" id="1241982"/>
    <lineage>
        <taxon>Bacteria</taxon>
        <taxon>Pseudomonadati</taxon>
        <taxon>Bacteroidota</taxon>
        <taxon>Flavobacteriia</taxon>
        <taxon>Flavobacteriales</taxon>
        <taxon>Weeksellaceae</taxon>
        <taxon>Chryseobacterium group</taxon>
        <taxon>Chryseobacterium</taxon>
    </lineage>
</organism>
<proteinExistence type="predicted"/>
<evidence type="ECO:0000313" key="2">
    <source>
        <dbReference type="Proteomes" id="UP000278288"/>
    </source>
</evidence>
<gene>
    <name evidence="1" type="ORF">EG343_03405</name>
</gene>
<accession>A0AAD0YJP9</accession>
<evidence type="ECO:0000313" key="1">
    <source>
        <dbReference type="EMBL" id="AZA89739.1"/>
    </source>
</evidence>